<dbReference type="PATRIC" id="fig|86416.3.peg.3696"/>
<accession>R4KFT9</accession>
<proteinExistence type="predicted"/>
<dbReference type="GO" id="GO:0008800">
    <property type="term" value="F:beta-lactamase activity"/>
    <property type="evidence" value="ECO:0007669"/>
    <property type="project" value="InterPro"/>
</dbReference>
<keyword evidence="3" id="KW-1185">Reference proteome</keyword>
<dbReference type="AlphaFoldDB" id="R4KFT9"/>
<organism evidence="2 3">
    <name type="scientific">Clostridium pasteurianum BC1</name>
    <dbReference type="NCBI Taxonomy" id="86416"/>
    <lineage>
        <taxon>Bacteria</taxon>
        <taxon>Bacillati</taxon>
        <taxon>Bacillota</taxon>
        <taxon>Clostridia</taxon>
        <taxon>Eubacteriales</taxon>
        <taxon>Clostridiaceae</taxon>
        <taxon>Clostridium</taxon>
    </lineage>
</organism>
<dbReference type="PANTHER" id="PTHR35333:SF3">
    <property type="entry name" value="BETA-LACTAMASE-TYPE TRANSPEPTIDASE FOLD CONTAINING PROTEIN"/>
    <property type="match status" value="1"/>
</dbReference>
<dbReference type="GO" id="GO:0046677">
    <property type="term" value="P:response to antibiotic"/>
    <property type="evidence" value="ECO:0007669"/>
    <property type="project" value="InterPro"/>
</dbReference>
<dbReference type="GO" id="GO:0030655">
    <property type="term" value="P:beta-lactam antibiotic catabolic process"/>
    <property type="evidence" value="ECO:0007669"/>
    <property type="project" value="InterPro"/>
</dbReference>
<dbReference type="InterPro" id="IPR000871">
    <property type="entry name" value="Beta-lactam_class-A"/>
</dbReference>
<dbReference type="InterPro" id="IPR012338">
    <property type="entry name" value="Beta-lactam/transpept-like"/>
</dbReference>
<evidence type="ECO:0000313" key="2">
    <source>
        <dbReference type="EMBL" id="AGK98475.1"/>
    </source>
</evidence>
<dbReference type="STRING" id="86416.Clopa_3695"/>
<feature type="domain" description="Beta-lactamase class A catalytic" evidence="1">
    <location>
        <begin position="77"/>
        <end position="279"/>
    </location>
</feature>
<dbReference type="Gene3D" id="3.40.710.10">
    <property type="entry name" value="DD-peptidase/beta-lactamase superfamily"/>
    <property type="match status" value="1"/>
</dbReference>
<dbReference type="PANTHER" id="PTHR35333">
    <property type="entry name" value="BETA-LACTAMASE"/>
    <property type="match status" value="1"/>
</dbReference>
<dbReference type="InterPro" id="IPR045155">
    <property type="entry name" value="Beta-lactam_cat"/>
</dbReference>
<dbReference type="KEGG" id="cpas:Clopa_3695"/>
<dbReference type="SUPFAM" id="SSF56601">
    <property type="entry name" value="beta-lactamase/transpeptidase-like"/>
    <property type="match status" value="1"/>
</dbReference>
<evidence type="ECO:0000259" key="1">
    <source>
        <dbReference type="Pfam" id="PF13354"/>
    </source>
</evidence>
<dbReference type="eggNOG" id="COG2367">
    <property type="taxonomic scope" value="Bacteria"/>
</dbReference>
<dbReference type="EMBL" id="CP003261">
    <property type="protein sequence ID" value="AGK98475.1"/>
    <property type="molecule type" value="Genomic_DNA"/>
</dbReference>
<dbReference type="Pfam" id="PF13354">
    <property type="entry name" value="Beta-lactamase2"/>
    <property type="match status" value="1"/>
</dbReference>
<name>R4KFT9_CLOPA</name>
<gene>
    <name evidence="2" type="ORF">Clopa_3695</name>
</gene>
<dbReference type="Proteomes" id="UP000013523">
    <property type="component" value="Chromosome"/>
</dbReference>
<dbReference type="OrthoDB" id="9775096at2"/>
<dbReference type="HOGENOM" id="CLU_053694_0_0_9"/>
<protein>
    <recommendedName>
        <fullName evidence="1">Beta-lactamase class A catalytic domain-containing protein</fullName>
    </recommendedName>
</protein>
<reference evidence="2 3" key="1">
    <citation type="submission" date="2012-01" db="EMBL/GenBank/DDBJ databases">
        <title>Complete sequence of chromosome of Clostridium pasteurianum BC1.</title>
        <authorList>
            <consortium name="US DOE Joint Genome Institute"/>
            <person name="Lucas S."/>
            <person name="Han J."/>
            <person name="Lapidus A."/>
            <person name="Cheng J.-F."/>
            <person name="Goodwin L."/>
            <person name="Pitluck S."/>
            <person name="Peters L."/>
            <person name="Mikhailova N."/>
            <person name="Teshima H."/>
            <person name="Detter J.C."/>
            <person name="Han C."/>
            <person name="Tapia R."/>
            <person name="Land M."/>
            <person name="Hauser L."/>
            <person name="Kyrpides N."/>
            <person name="Ivanova N."/>
            <person name="Pagani I."/>
            <person name="Dunn J."/>
            <person name="Taghavi S."/>
            <person name="Francis A."/>
            <person name="van der Lelie D."/>
            <person name="Woyke T."/>
        </authorList>
    </citation>
    <scope>NUCLEOTIDE SEQUENCE [LARGE SCALE GENOMIC DNA]</scope>
    <source>
        <strain evidence="2 3">BC1</strain>
    </source>
</reference>
<evidence type="ECO:0000313" key="3">
    <source>
        <dbReference type="Proteomes" id="UP000013523"/>
    </source>
</evidence>
<dbReference type="RefSeq" id="WP_015616758.1">
    <property type="nucleotide sequence ID" value="NC_021182.1"/>
</dbReference>
<sequence>MKKKKLTSILSGAIMVLLMSTVVGFNVRERNFEQKELVLAQKTILSDSSLNNVSKQVDRIESAKQTAKGYIGSKDVGVYCIDLNSGKSFGINENKIYYSASTGKLPGILYTQKKLNEGTISADTQFKYHDYVNDISGAMIRGGTGKLQNNIYDGKSVSVVTLLKYTCSYSDNLASNMLGYYVCDKNNGTFKSYISNIISRNIVKFSKEFSAKETALLMKSVYNQGGQSIKNLQNTNWDKVKIPKYLPVKVAHKIGINGAYNHDVAVVYANNPYVISIMTNGGSDEFIAQLSKKIYGEFITFNSDSSEDEMELKTSLNRN</sequence>